<name>A0A090FUJ9_MESPL</name>
<protein>
    <submittedName>
        <fullName evidence="2">Uncharacterized protein</fullName>
    </submittedName>
</protein>
<evidence type="ECO:0000313" key="3">
    <source>
        <dbReference type="Proteomes" id="UP000046122"/>
    </source>
</evidence>
<sequence>MNWLEVSRHPGKPLSFSAASADRHFTRDARKIRRLDADIGAVGIAHRVQKRERRTVTLVFLRPRPSEHFSEEPHDSIAPVGPPDITI</sequence>
<proteinExistence type="predicted"/>
<reference evidence="2 3" key="1">
    <citation type="submission" date="2014-08" db="EMBL/GenBank/DDBJ databases">
        <authorList>
            <person name="Moulin Lionel"/>
        </authorList>
    </citation>
    <scope>NUCLEOTIDE SEQUENCE [LARGE SCALE GENOMIC DNA]</scope>
</reference>
<accession>A0A090FUJ9</accession>
<dbReference type="AlphaFoldDB" id="A0A090FUJ9"/>
<evidence type="ECO:0000256" key="1">
    <source>
        <dbReference type="SAM" id="MobiDB-lite"/>
    </source>
</evidence>
<feature type="region of interest" description="Disordered" evidence="1">
    <location>
        <begin position="67"/>
        <end position="87"/>
    </location>
</feature>
<dbReference type="EMBL" id="CCNE01000002">
    <property type="protein sequence ID" value="CDX49724.1"/>
    <property type="molecule type" value="Genomic_DNA"/>
</dbReference>
<organism evidence="2 3">
    <name type="scientific">Mesorhizobium plurifarium</name>
    <dbReference type="NCBI Taxonomy" id="69974"/>
    <lineage>
        <taxon>Bacteria</taxon>
        <taxon>Pseudomonadati</taxon>
        <taxon>Pseudomonadota</taxon>
        <taxon>Alphaproteobacteria</taxon>
        <taxon>Hyphomicrobiales</taxon>
        <taxon>Phyllobacteriaceae</taxon>
        <taxon>Mesorhizobium</taxon>
    </lineage>
</organism>
<evidence type="ECO:0000313" key="2">
    <source>
        <dbReference type="EMBL" id="CDX49724.1"/>
    </source>
</evidence>
<dbReference type="Proteomes" id="UP000046122">
    <property type="component" value="Unassembled WGS sequence"/>
</dbReference>
<gene>
    <name evidence="2" type="ORF">MPL3365_100186</name>
</gene>